<evidence type="ECO:0000313" key="2">
    <source>
        <dbReference type="Proteomes" id="UP001266357"/>
    </source>
</evidence>
<protein>
    <submittedName>
        <fullName evidence="1">Uncharacterized protein</fullName>
    </submittedName>
</protein>
<evidence type="ECO:0000313" key="1">
    <source>
        <dbReference type="EMBL" id="MDT0602397.1"/>
    </source>
</evidence>
<organism evidence="1 2">
    <name type="scientific">Thalassotalea castellviae</name>
    <dbReference type="NCBI Taxonomy" id="3075612"/>
    <lineage>
        <taxon>Bacteria</taxon>
        <taxon>Pseudomonadati</taxon>
        <taxon>Pseudomonadota</taxon>
        <taxon>Gammaproteobacteria</taxon>
        <taxon>Alteromonadales</taxon>
        <taxon>Colwelliaceae</taxon>
        <taxon>Thalassotalea</taxon>
    </lineage>
</organism>
<dbReference type="RefSeq" id="WP_311576539.1">
    <property type="nucleotide sequence ID" value="NZ_JAVRIF010000001.1"/>
</dbReference>
<dbReference type="Proteomes" id="UP001266357">
    <property type="component" value="Unassembled WGS sequence"/>
</dbReference>
<sequence>MNFQRQQLFGSWYRSEVLPDGAIQTELAKMSEDGAYEFAFSIHGKQGEVIEHSIEFGDWGLVGDIHFTIAKAEYIDDEQYAADLADQNNYHAYKVLELTHQFFKYKHIVSNEVFILRRVIDKIAHC</sequence>
<reference evidence="1 2" key="1">
    <citation type="submission" date="2023-09" db="EMBL/GenBank/DDBJ databases">
        <authorList>
            <person name="Rey-Velasco X."/>
        </authorList>
    </citation>
    <scope>NUCLEOTIDE SEQUENCE [LARGE SCALE GENOMIC DNA]</scope>
    <source>
        <strain evidence="1 2">W431</strain>
    </source>
</reference>
<accession>A0ABU2ZWT5</accession>
<proteinExistence type="predicted"/>
<comment type="caution">
    <text evidence="1">The sequence shown here is derived from an EMBL/GenBank/DDBJ whole genome shotgun (WGS) entry which is preliminary data.</text>
</comment>
<keyword evidence="2" id="KW-1185">Reference proteome</keyword>
<dbReference type="EMBL" id="JAVRIF010000001">
    <property type="protein sequence ID" value="MDT0602397.1"/>
    <property type="molecule type" value="Genomic_DNA"/>
</dbReference>
<gene>
    <name evidence="1" type="ORF">RM573_02205</name>
</gene>
<name>A0ABU2ZWT5_9GAMM</name>